<dbReference type="EMBL" id="UOEK01000538">
    <property type="protein sequence ID" value="VAW09246.1"/>
    <property type="molecule type" value="Genomic_DNA"/>
</dbReference>
<protein>
    <submittedName>
        <fullName evidence="1">Uncharacterized protein</fullName>
    </submittedName>
</protein>
<proteinExistence type="predicted"/>
<dbReference type="AlphaFoldDB" id="A0A3B0TQ99"/>
<accession>A0A3B0TQ99</accession>
<organism evidence="1">
    <name type="scientific">hydrothermal vent metagenome</name>
    <dbReference type="NCBI Taxonomy" id="652676"/>
    <lineage>
        <taxon>unclassified sequences</taxon>
        <taxon>metagenomes</taxon>
        <taxon>ecological metagenomes</taxon>
    </lineage>
</organism>
<gene>
    <name evidence="1" type="ORF">MNBD_ACTINO02-2317</name>
</gene>
<evidence type="ECO:0000313" key="1">
    <source>
        <dbReference type="EMBL" id="VAW09246.1"/>
    </source>
</evidence>
<reference evidence="1" key="1">
    <citation type="submission" date="2018-06" db="EMBL/GenBank/DDBJ databases">
        <authorList>
            <person name="Zhirakovskaya E."/>
        </authorList>
    </citation>
    <scope>NUCLEOTIDE SEQUENCE</scope>
</reference>
<sequence length="561" mass="59627">MAHAPGRPPHHASRQVTNYTLHGCFGAAVATLDVPAACSGRGGCAGRVRIAEGRFLIGSLFTGALVRRKHTSTVLWLSILGFAIVAAACGGSGDSGLTVTSSDGNATLIVAEGSLPDGVSIDDIQVDWVQGLSDDAGAPLSSVRLSPSGLVLSEAAVLQVEIPDTVEQLLAVHSNSEGFEIVEVGVEPAGDALVAIVELESFSFLTLYDVDGFLIDADASPALVGVGEFQNVATEIQIRDGTILLWINVGTFFEQKFQQFEFRIQDMATSLLPPNASWWNGKKLSEEWDPRRVNADVKERDEFIATSASSMCVEPNTSTPQAETRLILGMRLVNKGPVVDAKNLELLDAFGTTVNLAKVEGISVSDLVGLVPFSMRVDETILGAVTVTRRFESECVALPSGGESTTTTSATLPPDEEKTSLNLVGTAGNITCENPDTALDPALTIAGVTFEQVGEEIVVTIRFEGDAEAYENSTTDTFPVAVQFRLKEDTDGYPEVFFGDKGKPKVSGGLMQVANHEFSGNTLTFRVKGRTLRDVQGVQVSTFSYDGGSCNDLLFSDGYND</sequence>
<name>A0A3B0TQ99_9ZZZZ</name>